<feature type="transmembrane region" description="Helical" evidence="2">
    <location>
        <begin position="593"/>
        <end position="609"/>
    </location>
</feature>
<feature type="compositionally biased region" description="Low complexity" evidence="1">
    <location>
        <begin position="1"/>
        <end position="31"/>
    </location>
</feature>
<proteinExistence type="predicted"/>
<name>A0AAD8Y564_9STRA</name>
<evidence type="ECO:0000313" key="4">
    <source>
        <dbReference type="Proteomes" id="UP001224775"/>
    </source>
</evidence>
<feature type="compositionally biased region" description="Low complexity" evidence="1">
    <location>
        <begin position="340"/>
        <end position="362"/>
    </location>
</feature>
<comment type="caution">
    <text evidence="3">The sequence shown here is derived from an EMBL/GenBank/DDBJ whole genome shotgun (WGS) entry which is preliminary data.</text>
</comment>
<dbReference type="EMBL" id="JATAAI010000019">
    <property type="protein sequence ID" value="KAK1739006.1"/>
    <property type="molecule type" value="Genomic_DNA"/>
</dbReference>
<feature type="compositionally biased region" description="Basic and acidic residues" evidence="1">
    <location>
        <begin position="39"/>
        <end position="63"/>
    </location>
</feature>
<feature type="transmembrane region" description="Helical" evidence="2">
    <location>
        <begin position="567"/>
        <end position="586"/>
    </location>
</feature>
<keyword evidence="2" id="KW-0812">Transmembrane</keyword>
<dbReference type="Proteomes" id="UP001224775">
    <property type="component" value="Unassembled WGS sequence"/>
</dbReference>
<feature type="transmembrane region" description="Helical" evidence="2">
    <location>
        <begin position="74"/>
        <end position="94"/>
    </location>
</feature>
<feature type="region of interest" description="Disordered" evidence="1">
    <location>
        <begin position="725"/>
        <end position="754"/>
    </location>
</feature>
<protein>
    <submittedName>
        <fullName evidence="3">Uncharacterized protein</fullName>
    </submittedName>
</protein>
<gene>
    <name evidence="3" type="ORF">QTG54_010322</name>
</gene>
<evidence type="ECO:0000313" key="3">
    <source>
        <dbReference type="EMBL" id="KAK1739006.1"/>
    </source>
</evidence>
<feature type="transmembrane region" description="Helical" evidence="2">
    <location>
        <begin position="689"/>
        <end position="710"/>
    </location>
</feature>
<evidence type="ECO:0000256" key="1">
    <source>
        <dbReference type="SAM" id="MobiDB-lite"/>
    </source>
</evidence>
<keyword evidence="2" id="KW-1133">Transmembrane helix</keyword>
<feature type="transmembrane region" description="Helical" evidence="2">
    <location>
        <begin position="656"/>
        <end position="677"/>
    </location>
</feature>
<keyword evidence="2" id="KW-0472">Membrane</keyword>
<feature type="region of interest" description="Disordered" evidence="1">
    <location>
        <begin position="284"/>
        <end position="307"/>
    </location>
</feature>
<feature type="region of interest" description="Disordered" evidence="1">
    <location>
        <begin position="1"/>
        <end position="63"/>
    </location>
</feature>
<accession>A0AAD8Y564</accession>
<evidence type="ECO:0000256" key="2">
    <source>
        <dbReference type="SAM" id="Phobius"/>
    </source>
</evidence>
<feature type="compositionally biased region" description="Polar residues" evidence="1">
    <location>
        <begin position="328"/>
        <end position="339"/>
    </location>
</feature>
<dbReference type="AlphaFoldDB" id="A0AAD8Y564"/>
<sequence length="754" mass="85186">MIVEEATTATAAGTTEVPSPSPPTAAVTAEPITTIVDEEQQRPSDDFDDNISEKEKAEEESDDEKKWCSCYDRMYFTSVALFLLGSILYLVLAVDDYKWAHTLLGLPMRLRVTSSPDSPHEDDDLVWMQYRLEERYQEYLSTMTTAPAVGVRRRMMMKRRSLWEEDEDMKGVEERRLVGSSDHATRTATTLEELRKLQQTPEELWYDLAWSELPEEIRAAWVVLGYTEEIWDLEIGVAFSDDYDWVELTPEMKEAASAIGFNEELWCEGGCDVVTADLTDVPSLSPSELPSLAPSTSPTTKSPTMAPVTTQPPWFLAILQELSSSQPTASRLSISPSLEPTSMSPTSNSSSPTISPSSNPTSQPVTTSPTKELAQPTPEEQYEDEWWRDLPPEIQAAYATLGYNEQMWDNGIEAESGDMYWNELTIEMQQAATTIGYSQESWDDAPVSSEEPPLLNATILVPANITGDFYDDWDWNEMPTEAQQLWAKLGYNEKLWDYGHAEFVWSEYMDWNDLSIQAQDAATKLGMNETYWNTAESTVGEYVSYDDDYIFPIGDEESDIWVSQYQIIYFFASLCFVAVGVLDLIIEKHYLHSLMILAGLFGVLSAAFVESDIHLSNVFSVVSVCLFFFEAAFVFLRRKHAITEGQAISMRRALLLGDLCFVLAAIFDIILAFYYAFDTTIDWDTSMMVFGIVAALLWLLCSLIYVWAFFNEFLTNKKVLEQEGNTGNVDSETGHSPLPPSESEDEEIVVREQD</sequence>
<keyword evidence="4" id="KW-1185">Reference proteome</keyword>
<reference evidence="3" key="1">
    <citation type="submission" date="2023-06" db="EMBL/GenBank/DDBJ databases">
        <title>Survivors Of The Sea: Transcriptome response of Skeletonema marinoi to long-term dormancy.</title>
        <authorList>
            <person name="Pinder M.I.M."/>
            <person name="Kourtchenko O."/>
            <person name="Robertson E.K."/>
            <person name="Larsson T."/>
            <person name="Maumus F."/>
            <person name="Osuna-Cruz C.M."/>
            <person name="Vancaester E."/>
            <person name="Stenow R."/>
            <person name="Vandepoele K."/>
            <person name="Ploug H."/>
            <person name="Bruchert V."/>
            <person name="Godhe A."/>
            <person name="Topel M."/>
        </authorList>
    </citation>
    <scope>NUCLEOTIDE SEQUENCE</scope>
    <source>
        <strain evidence="3">R05AC</strain>
    </source>
</reference>
<feature type="region of interest" description="Disordered" evidence="1">
    <location>
        <begin position="328"/>
        <end position="386"/>
    </location>
</feature>
<organism evidence="3 4">
    <name type="scientific">Skeletonema marinoi</name>
    <dbReference type="NCBI Taxonomy" id="267567"/>
    <lineage>
        <taxon>Eukaryota</taxon>
        <taxon>Sar</taxon>
        <taxon>Stramenopiles</taxon>
        <taxon>Ochrophyta</taxon>
        <taxon>Bacillariophyta</taxon>
        <taxon>Coscinodiscophyceae</taxon>
        <taxon>Thalassiosirophycidae</taxon>
        <taxon>Thalassiosirales</taxon>
        <taxon>Skeletonemataceae</taxon>
        <taxon>Skeletonema</taxon>
        <taxon>Skeletonema marinoi-dohrnii complex</taxon>
    </lineage>
</organism>
<feature type="transmembrane region" description="Helical" evidence="2">
    <location>
        <begin position="615"/>
        <end position="636"/>
    </location>
</feature>